<accession>A0A438LZF6</accession>
<evidence type="ECO:0000313" key="6">
    <source>
        <dbReference type="Proteomes" id="UP000284824"/>
    </source>
</evidence>
<dbReference type="InterPro" id="IPR025110">
    <property type="entry name" value="AMP-bd_C"/>
</dbReference>
<dbReference type="GO" id="GO:0044550">
    <property type="term" value="P:secondary metabolite biosynthetic process"/>
    <property type="evidence" value="ECO:0007669"/>
    <property type="project" value="TreeGrafter"/>
</dbReference>
<reference evidence="5 6" key="1">
    <citation type="submission" date="2019-01" db="EMBL/GenBank/DDBJ databases">
        <title>Sequencing the genomes of 1000 actinobacteria strains.</title>
        <authorList>
            <person name="Klenk H.-P."/>
        </authorList>
    </citation>
    <scope>NUCLEOTIDE SEQUENCE [LARGE SCALE GENOMIC DNA]</scope>
    <source>
        <strain evidence="5 6">DSM 43925</strain>
    </source>
</reference>
<evidence type="ECO:0000256" key="2">
    <source>
        <dbReference type="ARBA" id="ARBA00022450"/>
    </source>
</evidence>
<dbReference type="InterPro" id="IPR020806">
    <property type="entry name" value="PKS_PP-bd"/>
</dbReference>
<dbReference type="InterPro" id="IPR045851">
    <property type="entry name" value="AMP-bd_C_sf"/>
</dbReference>
<organism evidence="5 6">
    <name type="scientific">Nonomuraea polychroma</name>
    <dbReference type="NCBI Taxonomy" id="46176"/>
    <lineage>
        <taxon>Bacteria</taxon>
        <taxon>Bacillati</taxon>
        <taxon>Actinomycetota</taxon>
        <taxon>Actinomycetes</taxon>
        <taxon>Streptosporangiales</taxon>
        <taxon>Streptosporangiaceae</taxon>
        <taxon>Nonomuraea</taxon>
    </lineage>
</organism>
<dbReference type="RefSeq" id="WP_127931332.1">
    <property type="nucleotide sequence ID" value="NZ_SAUN01000001.1"/>
</dbReference>
<proteinExistence type="predicted"/>
<evidence type="ECO:0000313" key="5">
    <source>
        <dbReference type="EMBL" id="RVX38737.1"/>
    </source>
</evidence>
<dbReference type="PROSITE" id="PS00455">
    <property type="entry name" value="AMP_BINDING"/>
    <property type="match status" value="1"/>
</dbReference>
<dbReference type="GO" id="GO:0043041">
    <property type="term" value="P:amino acid activation for nonribosomal peptide biosynthetic process"/>
    <property type="evidence" value="ECO:0007669"/>
    <property type="project" value="TreeGrafter"/>
</dbReference>
<dbReference type="EMBL" id="SAUN01000001">
    <property type="protein sequence ID" value="RVX38737.1"/>
    <property type="molecule type" value="Genomic_DNA"/>
</dbReference>
<evidence type="ECO:0000256" key="1">
    <source>
        <dbReference type="ARBA" id="ARBA00001957"/>
    </source>
</evidence>
<dbReference type="Pfam" id="PF00550">
    <property type="entry name" value="PP-binding"/>
    <property type="match status" value="1"/>
</dbReference>
<dbReference type="GO" id="GO:0005737">
    <property type="term" value="C:cytoplasm"/>
    <property type="evidence" value="ECO:0007669"/>
    <property type="project" value="TreeGrafter"/>
</dbReference>
<dbReference type="InterPro" id="IPR006162">
    <property type="entry name" value="Ppantetheine_attach_site"/>
</dbReference>
<dbReference type="CDD" id="cd05930">
    <property type="entry name" value="A_NRPS"/>
    <property type="match status" value="1"/>
</dbReference>
<keyword evidence="2" id="KW-0596">Phosphopantetheine</keyword>
<dbReference type="PANTHER" id="PTHR45527:SF1">
    <property type="entry name" value="FATTY ACID SYNTHASE"/>
    <property type="match status" value="1"/>
</dbReference>
<dbReference type="InterPro" id="IPR020845">
    <property type="entry name" value="AMP-binding_CS"/>
</dbReference>
<dbReference type="Gene3D" id="1.10.1200.10">
    <property type="entry name" value="ACP-like"/>
    <property type="match status" value="1"/>
</dbReference>
<dbReference type="InterPro" id="IPR000873">
    <property type="entry name" value="AMP-dep_synth/lig_dom"/>
</dbReference>
<dbReference type="SUPFAM" id="SSF47336">
    <property type="entry name" value="ACP-like"/>
    <property type="match status" value="1"/>
</dbReference>
<dbReference type="SMART" id="SM00823">
    <property type="entry name" value="PKS_PP"/>
    <property type="match status" value="1"/>
</dbReference>
<dbReference type="Gene3D" id="3.30.300.30">
    <property type="match status" value="1"/>
</dbReference>
<dbReference type="NCBIfam" id="TIGR01733">
    <property type="entry name" value="AA-adenyl-dom"/>
    <property type="match status" value="1"/>
</dbReference>
<dbReference type="InterPro" id="IPR042099">
    <property type="entry name" value="ANL_N_sf"/>
</dbReference>
<protein>
    <submittedName>
        <fullName evidence="5">Amino acid adenylation domain-containing protein</fullName>
    </submittedName>
</protein>
<dbReference type="Pfam" id="PF13193">
    <property type="entry name" value="AMP-binding_C"/>
    <property type="match status" value="1"/>
</dbReference>
<dbReference type="OrthoDB" id="3802848at2"/>
<dbReference type="InterPro" id="IPR036736">
    <property type="entry name" value="ACP-like_sf"/>
</dbReference>
<gene>
    <name evidence="5" type="ORF">EDD27_1061</name>
</gene>
<dbReference type="InterPro" id="IPR009081">
    <property type="entry name" value="PP-bd_ACP"/>
</dbReference>
<keyword evidence="6" id="KW-1185">Reference proteome</keyword>
<dbReference type="PROSITE" id="PS50075">
    <property type="entry name" value="CARRIER"/>
    <property type="match status" value="1"/>
</dbReference>
<dbReference type="PANTHER" id="PTHR45527">
    <property type="entry name" value="NONRIBOSOMAL PEPTIDE SYNTHETASE"/>
    <property type="match status" value="1"/>
</dbReference>
<dbReference type="Pfam" id="PF00501">
    <property type="entry name" value="AMP-binding"/>
    <property type="match status" value="1"/>
</dbReference>
<comment type="cofactor">
    <cofactor evidence="1">
        <name>pantetheine 4'-phosphate</name>
        <dbReference type="ChEBI" id="CHEBI:47942"/>
    </cofactor>
</comment>
<dbReference type="Proteomes" id="UP000284824">
    <property type="component" value="Unassembled WGS sequence"/>
</dbReference>
<sequence>MIVTSVEEIVVDLPVDRWDRSAGARRDVAVEVVSGTDRPSHWWVALFLAFLHRHTASEHIHLVGASAGEGAVELRGFPLAGTDTLTTVAERVVSAPKSAPVQLIERAAQAGGWWARVLAGLPGSAATSDIRLEIADGRVTLHANEALWTRQSVERMADQLVIMSGPAAIGGSGAPEPPIAELPMLAPEERARILLGWNDTAQRWPDTSYPDLVEEHVRAKPGEPAIVHAGRTITYGELGSLTNRLARKLIELGAEPGRRVGLLLPRSADFIVATLGVFKTGAAVVPLDPVNPDTRIGYMIGDSEPLVVIAGKAQRHRVPKTVPCLVIGGDDLDGVPDDPVSAPVTDDTISHLIYTSGSTGDPKAVLERHRALVNLVHWTKRAYDVRPGDRASWLSTPGFAVQVMEWMPYIALGVPVHIGDPVDRTPEQLRDWLLQEGITHAMLVAALAERAWAVTWPADTRLRIMVTTGERVHTWPPADKPFTVVMTYGSTETTHVLTCLDIGAGIDFTSAATPEEVRAVRPVPVGRPISNLRVYLLDPAGAPVPVGAVGRVHVAGAGMSAGYHERPELTDSKFLANPLPEEPEPILYDTGDLARFRADGAIELLGRSDSQVKIRGFRVELGEVESVVCAAPGVEEGVVVTYEPTPGDVRLAAYVAGARLPTPQEVRTYVSNRLPHYMVPSVVVPLGKLPRLANSKLDLRSLPAPEETIRDGLSTEFAEPRGPLQKEVARIWSEVLRVDRVGAHDNFFELGGHSVLAVRMASAVGAAFDVKIKIPDLCKHATVAAFAEYIDAIRGSDPEGREK</sequence>
<feature type="domain" description="Carrier" evidence="4">
    <location>
        <begin position="719"/>
        <end position="794"/>
    </location>
</feature>
<dbReference type="PROSITE" id="PS00012">
    <property type="entry name" value="PHOSPHOPANTETHEINE"/>
    <property type="match status" value="1"/>
</dbReference>
<dbReference type="Gene3D" id="3.40.50.12780">
    <property type="entry name" value="N-terminal domain of ligase-like"/>
    <property type="match status" value="1"/>
</dbReference>
<comment type="caution">
    <text evidence="5">The sequence shown here is derived from an EMBL/GenBank/DDBJ whole genome shotgun (WGS) entry which is preliminary data.</text>
</comment>
<evidence type="ECO:0000259" key="4">
    <source>
        <dbReference type="PROSITE" id="PS50075"/>
    </source>
</evidence>
<dbReference type="AlphaFoldDB" id="A0A438LZF6"/>
<dbReference type="SUPFAM" id="SSF56801">
    <property type="entry name" value="Acetyl-CoA synthetase-like"/>
    <property type="match status" value="1"/>
</dbReference>
<name>A0A438LZF6_9ACTN</name>
<dbReference type="GO" id="GO:0031177">
    <property type="term" value="F:phosphopantetheine binding"/>
    <property type="evidence" value="ECO:0007669"/>
    <property type="project" value="InterPro"/>
</dbReference>
<keyword evidence="3" id="KW-0597">Phosphoprotein</keyword>
<evidence type="ECO:0000256" key="3">
    <source>
        <dbReference type="ARBA" id="ARBA00022553"/>
    </source>
</evidence>
<dbReference type="FunFam" id="1.10.1200.10:FF:000005">
    <property type="entry name" value="Nonribosomal peptide synthetase 1"/>
    <property type="match status" value="1"/>
</dbReference>
<dbReference type="InterPro" id="IPR010071">
    <property type="entry name" value="AA_adenyl_dom"/>
</dbReference>